<keyword evidence="2" id="KW-0238">DNA-binding</keyword>
<protein>
    <submittedName>
        <fullName evidence="2">DNA-binding MarR family transcriptional regulator</fullName>
    </submittedName>
</protein>
<dbReference type="Proteomes" id="UP000256253">
    <property type="component" value="Unassembled WGS sequence"/>
</dbReference>
<dbReference type="EMBL" id="QTUA01000001">
    <property type="protein sequence ID" value="REF29347.1"/>
    <property type="molecule type" value="Genomic_DNA"/>
</dbReference>
<reference evidence="2 3" key="1">
    <citation type="submission" date="2018-08" db="EMBL/GenBank/DDBJ databases">
        <title>Sequencing the genomes of 1000 actinobacteria strains.</title>
        <authorList>
            <person name="Klenk H.-P."/>
        </authorList>
    </citation>
    <scope>NUCLEOTIDE SEQUENCE [LARGE SCALE GENOMIC DNA]</scope>
    <source>
        <strain evidence="2 3">DSM 22967</strain>
    </source>
</reference>
<dbReference type="Pfam" id="PF12802">
    <property type="entry name" value="MarR_2"/>
    <property type="match status" value="1"/>
</dbReference>
<dbReference type="RefSeq" id="WP_211308332.1">
    <property type="nucleotide sequence ID" value="NZ_QTUA01000001.1"/>
</dbReference>
<dbReference type="PROSITE" id="PS50995">
    <property type="entry name" value="HTH_MARR_2"/>
    <property type="match status" value="1"/>
</dbReference>
<dbReference type="AlphaFoldDB" id="A0A3D9UJ73"/>
<dbReference type="InterPro" id="IPR036390">
    <property type="entry name" value="WH_DNA-bd_sf"/>
</dbReference>
<dbReference type="GO" id="GO:0003677">
    <property type="term" value="F:DNA binding"/>
    <property type="evidence" value="ECO:0007669"/>
    <property type="project" value="UniProtKB-KW"/>
</dbReference>
<name>A0A3D9UJ73_9MICO</name>
<feature type="domain" description="HTH marR-type" evidence="1">
    <location>
        <begin position="13"/>
        <end position="151"/>
    </location>
</feature>
<evidence type="ECO:0000313" key="2">
    <source>
        <dbReference type="EMBL" id="REF29347.1"/>
    </source>
</evidence>
<dbReference type="InterPro" id="IPR036388">
    <property type="entry name" value="WH-like_DNA-bd_sf"/>
</dbReference>
<evidence type="ECO:0000313" key="3">
    <source>
        <dbReference type="Proteomes" id="UP000256253"/>
    </source>
</evidence>
<dbReference type="SMART" id="SM00347">
    <property type="entry name" value="HTH_MARR"/>
    <property type="match status" value="1"/>
</dbReference>
<keyword evidence="3" id="KW-1185">Reference proteome</keyword>
<organism evidence="2 3">
    <name type="scientific">Calidifontibacter indicus</name>
    <dbReference type="NCBI Taxonomy" id="419650"/>
    <lineage>
        <taxon>Bacteria</taxon>
        <taxon>Bacillati</taxon>
        <taxon>Actinomycetota</taxon>
        <taxon>Actinomycetes</taxon>
        <taxon>Micrococcales</taxon>
        <taxon>Dermacoccaceae</taxon>
        <taxon>Calidifontibacter</taxon>
    </lineage>
</organism>
<dbReference type="SUPFAM" id="SSF46785">
    <property type="entry name" value="Winged helix' DNA-binding domain"/>
    <property type="match status" value="1"/>
</dbReference>
<dbReference type="GO" id="GO:0006950">
    <property type="term" value="P:response to stress"/>
    <property type="evidence" value="ECO:0007669"/>
    <property type="project" value="TreeGrafter"/>
</dbReference>
<dbReference type="PANTHER" id="PTHR33164">
    <property type="entry name" value="TRANSCRIPTIONAL REGULATOR, MARR FAMILY"/>
    <property type="match status" value="1"/>
</dbReference>
<dbReference type="InterPro" id="IPR039422">
    <property type="entry name" value="MarR/SlyA-like"/>
</dbReference>
<dbReference type="PANTHER" id="PTHR33164:SF99">
    <property type="entry name" value="MARR FAMILY REGULATORY PROTEIN"/>
    <property type="match status" value="1"/>
</dbReference>
<dbReference type="InterPro" id="IPR000835">
    <property type="entry name" value="HTH_MarR-typ"/>
</dbReference>
<comment type="caution">
    <text evidence="2">The sequence shown here is derived from an EMBL/GenBank/DDBJ whole genome shotgun (WGS) entry which is preliminary data.</text>
</comment>
<sequence>MAQESGDVPWLSPDERAAWLATAALIVKLPNALDAQLQADEGLSLFEYMALAVLSEQDDRSMQMSDLAAATSASLSRLSHGVKRLERQGYLTRERVPGAGRRTRAILTDEGYSKVVGAAPNHVRRVRELLIDAVSDQQLCQLREIGETVLAQVDDVPPGAGWGV</sequence>
<evidence type="ECO:0000259" key="1">
    <source>
        <dbReference type="PROSITE" id="PS50995"/>
    </source>
</evidence>
<dbReference type="Gene3D" id="1.10.10.10">
    <property type="entry name" value="Winged helix-like DNA-binding domain superfamily/Winged helix DNA-binding domain"/>
    <property type="match status" value="1"/>
</dbReference>
<dbReference type="GO" id="GO:0003700">
    <property type="term" value="F:DNA-binding transcription factor activity"/>
    <property type="evidence" value="ECO:0007669"/>
    <property type="project" value="InterPro"/>
</dbReference>
<accession>A0A3D9UJ73</accession>
<gene>
    <name evidence="2" type="ORF">DFJ65_0282</name>
</gene>
<proteinExistence type="predicted"/>